<evidence type="ECO:0000256" key="4">
    <source>
        <dbReference type="ARBA" id="ARBA00022553"/>
    </source>
</evidence>
<feature type="domain" description="Ketosynthase family 3 (KS3)" evidence="12">
    <location>
        <begin position="35"/>
        <end position="463"/>
    </location>
</feature>
<feature type="region of interest" description="C-terminal hotdog fold" evidence="9">
    <location>
        <begin position="2943"/>
        <end position="3083"/>
    </location>
</feature>
<dbReference type="InterPro" id="IPR013968">
    <property type="entry name" value="PKS_KR"/>
</dbReference>
<dbReference type="InterPro" id="IPR057326">
    <property type="entry name" value="KR_dom"/>
</dbReference>
<dbReference type="InterPro" id="IPR042104">
    <property type="entry name" value="PKS_dehydratase_sf"/>
</dbReference>
<comment type="cofactor">
    <cofactor evidence="1">
        <name>pantetheine 4'-phosphate</name>
        <dbReference type="ChEBI" id="CHEBI:47942"/>
    </cofactor>
</comment>
<dbReference type="InterPro" id="IPR016035">
    <property type="entry name" value="Acyl_Trfase/lysoPLipase"/>
</dbReference>
<dbReference type="InterPro" id="IPR020841">
    <property type="entry name" value="PKS_Beta-ketoAc_synthase_dom"/>
</dbReference>
<evidence type="ECO:0000259" key="13">
    <source>
        <dbReference type="PROSITE" id="PS52019"/>
    </source>
</evidence>
<dbReference type="Pfam" id="PF22953">
    <property type="entry name" value="SpnB_Rossmann"/>
    <property type="match status" value="2"/>
</dbReference>
<feature type="domain" description="PKS/mFAS DH" evidence="13">
    <location>
        <begin position="2801"/>
        <end position="3083"/>
    </location>
</feature>
<dbReference type="Gene3D" id="1.10.1200.10">
    <property type="entry name" value="ACP-like"/>
    <property type="match status" value="2"/>
</dbReference>
<dbReference type="InterPro" id="IPR018201">
    <property type="entry name" value="Ketoacyl_synth_AS"/>
</dbReference>
<dbReference type="Pfam" id="PF00550">
    <property type="entry name" value="PP-binding"/>
    <property type="match status" value="2"/>
</dbReference>
<dbReference type="Pfam" id="PF00698">
    <property type="entry name" value="Acyl_transf_1"/>
    <property type="match status" value="2"/>
</dbReference>
<keyword evidence="5" id="KW-0808">Transferase</keyword>
<keyword evidence="8" id="KW-0012">Acyltransferase</keyword>
<dbReference type="InterPro" id="IPR001227">
    <property type="entry name" value="Ac_transferase_dom_sf"/>
</dbReference>
<dbReference type="PROSITE" id="PS50075">
    <property type="entry name" value="CARRIER"/>
    <property type="match status" value="2"/>
</dbReference>
<evidence type="ECO:0000256" key="10">
    <source>
        <dbReference type="SAM" id="Coils"/>
    </source>
</evidence>
<dbReference type="Gene3D" id="3.40.366.10">
    <property type="entry name" value="Malonyl-Coenzyme A Acyl Carrier Protein, domain 2"/>
    <property type="match status" value="2"/>
</dbReference>
<dbReference type="InterPro" id="IPR015083">
    <property type="entry name" value="NorB/c/GfsB-D-like_docking"/>
</dbReference>
<organism evidence="14 15">
    <name type="scientific">Nocardia xishanensis</name>
    <dbReference type="NCBI Taxonomy" id="238964"/>
    <lineage>
        <taxon>Bacteria</taxon>
        <taxon>Bacillati</taxon>
        <taxon>Actinomycetota</taxon>
        <taxon>Actinomycetes</taxon>
        <taxon>Mycobacteriales</taxon>
        <taxon>Nocardiaceae</taxon>
        <taxon>Nocardia</taxon>
    </lineage>
</organism>
<keyword evidence="3" id="KW-0596">Phosphopantetheine</keyword>
<dbReference type="Pfam" id="PF00109">
    <property type="entry name" value="ketoacyl-synt"/>
    <property type="match status" value="2"/>
</dbReference>
<keyword evidence="4" id="KW-0597">Phosphoprotein</keyword>
<comment type="pathway">
    <text evidence="2">Antibiotic biosynthesis.</text>
</comment>
<dbReference type="PANTHER" id="PTHR43775:SF51">
    <property type="entry name" value="INACTIVE PHENOLPHTHIOCEROL SYNTHESIS POLYKETIDE SYNTHASE TYPE I PKS1-RELATED"/>
    <property type="match status" value="1"/>
</dbReference>
<dbReference type="SMART" id="SM00823">
    <property type="entry name" value="PKS_PP"/>
    <property type="match status" value="2"/>
</dbReference>
<dbReference type="Gene3D" id="3.40.50.720">
    <property type="entry name" value="NAD(P)-binding Rossmann-like Domain"/>
    <property type="match status" value="2"/>
</dbReference>
<protein>
    <submittedName>
        <fullName evidence="14">SDR family NAD(P)-dependent oxidoreductase</fullName>
    </submittedName>
</protein>
<dbReference type="Gene3D" id="3.90.180.10">
    <property type="entry name" value="Medium-chain alcohol dehydrogenases, catalytic domain"/>
    <property type="match status" value="1"/>
</dbReference>
<name>A0ABW7XCB1_9NOCA</name>
<dbReference type="SMART" id="SM00827">
    <property type="entry name" value="PKS_AT"/>
    <property type="match status" value="2"/>
</dbReference>
<keyword evidence="6" id="KW-0045">Antibiotic biosynthesis</keyword>
<dbReference type="InterPro" id="IPR020806">
    <property type="entry name" value="PKS_PP-bd"/>
</dbReference>
<dbReference type="Pfam" id="PF14765">
    <property type="entry name" value="PS-DH"/>
    <property type="match status" value="2"/>
</dbReference>
<feature type="domain" description="PKS/mFAS DH" evidence="13">
    <location>
        <begin position="925"/>
        <end position="1198"/>
    </location>
</feature>
<feature type="domain" description="Ketosynthase family 3 (KS3)" evidence="12">
    <location>
        <begin position="1904"/>
        <end position="2330"/>
    </location>
</feature>
<evidence type="ECO:0000256" key="6">
    <source>
        <dbReference type="ARBA" id="ARBA00023194"/>
    </source>
</evidence>
<feature type="domain" description="Carrier" evidence="11">
    <location>
        <begin position="3528"/>
        <end position="3603"/>
    </location>
</feature>
<comment type="caution">
    <text evidence="14">The sequence shown here is derived from an EMBL/GenBank/DDBJ whole genome shotgun (WGS) entry which is preliminary data.</text>
</comment>
<keyword evidence="15" id="KW-1185">Reference proteome</keyword>
<keyword evidence="7" id="KW-0511">Multifunctional enzyme</keyword>
<evidence type="ECO:0000259" key="12">
    <source>
        <dbReference type="PROSITE" id="PS52004"/>
    </source>
</evidence>
<dbReference type="SMART" id="SM00825">
    <property type="entry name" value="PKS_KS"/>
    <property type="match status" value="2"/>
</dbReference>
<dbReference type="InterPro" id="IPR011032">
    <property type="entry name" value="GroES-like_sf"/>
</dbReference>
<dbReference type="SUPFAM" id="SSF50129">
    <property type="entry name" value="GroES-like"/>
    <property type="match status" value="1"/>
</dbReference>
<dbReference type="Proteomes" id="UP001611415">
    <property type="component" value="Unassembled WGS sequence"/>
</dbReference>
<dbReference type="Pfam" id="PF02801">
    <property type="entry name" value="Ketoacyl-synt_C"/>
    <property type="match status" value="2"/>
</dbReference>
<dbReference type="CDD" id="cd00833">
    <property type="entry name" value="PKS"/>
    <property type="match status" value="2"/>
</dbReference>
<dbReference type="SUPFAM" id="SSF47336">
    <property type="entry name" value="ACP-like"/>
    <property type="match status" value="2"/>
</dbReference>
<dbReference type="CDD" id="cd08956">
    <property type="entry name" value="KR_3_FAS_SDR_x"/>
    <property type="match status" value="2"/>
</dbReference>
<dbReference type="InterPro" id="IPR016039">
    <property type="entry name" value="Thiolase-like"/>
</dbReference>
<dbReference type="InterPro" id="IPR049552">
    <property type="entry name" value="PKS_DH_N"/>
</dbReference>
<dbReference type="InterPro" id="IPR036736">
    <property type="entry name" value="ACP-like_sf"/>
</dbReference>
<dbReference type="EMBL" id="JBIRYO010000047">
    <property type="protein sequence ID" value="MFI2478662.1"/>
    <property type="molecule type" value="Genomic_DNA"/>
</dbReference>
<evidence type="ECO:0000256" key="7">
    <source>
        <dbReference type="ARBA" id="ARBA00023268"/>
    </source>
</evidence>
<dbReference type="Pfam" id="PF08990">
    <property type="entry name" value="Docking"/>
    <property type="match status" value="1"/>
</dbReference>
<dbReference type="InterPro" id="IPR016036">
    <property type="entry name" value="Malonyl_transacylase_ACP-bd"/>
</dbReference>
<feature type="active site" description="Proton donor; for dehydratase activity" evidence="9">
    <location>
        <position position="1123"/>
    </location>
</feature>
<proteinExistence type="predicted"/>
<dbReference type="PROSITE" id="PS52019">
    <property type="entry name" value="PKS_MFAS_DH"/>
    <property type="match status" value="2"/>
</dbReference>
<evidence type="ECO:0000313" key="14">
    <source>
        <dbReference type="EMBL" id="MFI2478662.1"/>
    </source>
</evidence>
<dbReference type="InterPro" id="IPR014030">
    <property type="entry name" value="Ketoacyl_synth_N"/>
</dbReference>
<dbReference type="InterPro" id="IPR036291">
    <property type="entry name" value="NAD(P)-bd_dom_sf"/>
</dbReference>
<evidence type="ECO:0000313" key="15">
    <source>
        <dbReference type="Proteomes" id="UP001611415"/>
    </source>
</evidence>
<dbReference type="RefSeq" id="WP_397096263.1">
    <property type="nucleotide sequence ID" value="NZ_JBIRYO010000047.1"/>
</dbReference>
<dbReference type="Gene3D" id="3.40.47.10">
    <property type="match status" value="2"/>
</dbReference>
<sequence>MTTSNNRLVDALRASLIEIEDLKEKNRSLAKARSAEPVVIVGLGCRLPGGIGSAGDLWRMVAEGRDVIDEFPTNRGWDVDGLYDPEPGTPGKSSTRHGGFLYDAGDFDADFFGISPREALAMDPQQRLLLETTWEALEDAGIEPESLRGSRTGVFSGVMYHDYGLRFGDRIAPEVEGYGSNSTLGSVVSGRVAYALGLEGPAVSVDTACSSSLVALHLAGQSLRSGECDLALAGGVTVMSTPQTFTEFSRQGGLARDGRCKSFAESADGTGWSEGVGVLVLERLSDARRLGHRVLAVVRGSAVNQDGASNGLTAPNGPAQQRVIRAALASAELTAAEVDVVEAHGTGTVLGDPIEAHSLLATYGRDRPADRPLWLGSIKSNVGHAQAAAGVAGVIKMVQAMRHGVMPSTLHVDSPTSQVDWSSGAVRLLTETRPWEVAAGRPRRAAVSSFGISGTNAHVILEQGPATEATATTDLAGGSVIAWPLSAKSPEALAAQADRLRRYASARPDVNPGDVAVSLARRSVFEHRAVVLGADRAELSAGLSALAEGAPAAGVLTGRAVAAGKTAYVFPGQGSQSLGMGRALYGRFPLFAAAFDAVVAQLDPHLDGSVRDVVWGSDPAAVDRTVWAQAGLFAVEVALFRLLESWGMRPDALVGHSIGEIAAAHVAGVLTLEDACLLVGARGRLMQALPDGGAMVAVQAMAAEVEALLAPGVDIAAVNAADAVVISGAEDAVLGIARELADRGRKTRRLTVSHAFHSALMDPMLEEFAAAVDGIAASAPRIPIASNLSGHVAAEGYGLPRYWVEHVRRPVRFADSVAELRSTGVSRFVELGPGTALTGMIAQSVPADTVAAIPLLRTDRPEPASLLTALGQLFVHGAAPIWADVLAGHGTPISLPTYAFQRKHFWLTPAPAGDAAGLGLRSVEHPLLGGMLELPGADGLVMTGRLSVATHPWLADHAVWGTTLFPATGFVELAIQAGERVDAAALRDLTVQTPLPIPAHGGVRIQVVLGGAGESGQRTVSIYSSADGDPAADTWILHAQGVLAPDVPAPEASDDLTRWPPDGAVAVDIVDVYDRFAERGFEYGPAFRGLRTLWRRGAEVFVEAEMPEPLVHTGFGLHPALLDAALHGVLAAQAEGGALLPFAWTGVSLYSGGVRAIRAWITGVGTDSVTVRVADQDGNPVLVADSLVSRSVSSDQLAVGRPLDGSLYELVWEPLPSEETESGVATEWDELDTAESVSGTVVLRCDPVRGPVVAAVHERVASVLAALQRWSSEDRLADTRLVVVTTGAVALPGETVTDLAGAAVWGLVRSAQLENPGRIALVDLGDEVGATQWPLSATRTEPEIAVRAGELFVPRLERVVASAGENISTAKELDAAVSLAPGLIRVAVHAVGLDFRGRVSPGGDTGADTAPGAGAGVVVEVADDVRDLRVGVRVMGTFTGPMGPVTTTDHRLVVPIPRGLNFAQAAAAIPVASATDFYSLTDMALMLEAGMLKPPPVMQWSEYRVGEAFRHLHRARHIGKIVLTYPHADPEETVLITGGTGGLGAALARHLVASRGVRRLLLVSRRGPAAAGAGALVAELTSLGAEVEVAACDVTDLAAVTTLLAGVRLTGVVHAAGVLDDGVIESLTPERLDAVLAPKVDAAWNLHEATKDADLSMFVLFSSVAGVLGAPGQANYSAANTFLDALAVHRRVLGLPAVSLAWGSWTQPSGMAGGLQHADITRARRRGLLPLSTEQGMALFDKALDMAGATSIPVRLELSALRAMSSSGVLAPVFAGLIGPRSAATGGVERRSRLRERLSAARADQQRQVALDTVRATAATVLGHSSSAAIDADRAFDELGFDSLTAVEFRNQLGDAADVRLPSTMIFDYPTPRALADFLLDEISEAPAEPLGAAIPPAAVANDSEPVAIVGVGCRFPGGIRSADDLWEVVAESRDVIGAFPDDRGWDLARLYDPDPDAAGKSYVREGGFLYDAADFDAGFFGISPREALAMDPQQRLLLELTWEAFEHAGIDPLALRGSDSGVFAGVSNVSYAIGSGDHTEVQGFRLTGTTPSVASGRLAYVLGLEGPAVSVDTACSSSLVALHLAVASLRRGESSLALAAGVAVMPTPETFVDLSQQRVLSPNGRSKSFAETADGAGFSEGAGVVVLERLSDALRNGRRVLGVVRGSAINQDGASNGLTAPSGPSQQRVIRAALADAGLRPTEVDAVEAHGTGTILGDPIEAQAIIATYGRDRPEDRPLWLGSIKSNMGHTQAAAGMAGLIKMVQAMRHETLPETLHVETPTSHVDWSSGAVRLLTDARRWEAGSGRPRRAAVSSFGISGTNAHVILEQAPEPDPAADPGDGVAETAAVAWVLSGKSRAALLEQADRVRRFLATRPELLPGDVAVSMATRSAFEHRAVLVGGERAELAAGLSALVDGTPAAGVFDGRARTGGKTVFVFPGQGSQWLGMGRELLETAPVFADRMRECAAVIDPMVGWSLLDVVRGADGAPSLERIEVVQPALFAMMVSLAELWRSYGVTPDAVVGHSQGEIAAAYVAGALSLEDAARVVVLRSGLFAEELVGKGAIASVGAPEEVVAEGLANASELWISGINGPSSVTVTGDLDRLVEFVASMVERGFRARIVPNTVASHSPYVEPLRDRLLESLAPISPRAGDIPVYSTVYGGAIDGAEIGPEYWYENCRSPVLFEQTVRALHADRFDVFIESSPHPVLVYGIEETLGAALDSAAVVGSLRRGEPAWGSFAESMGEAFVRGVRVDWPAVSAGRGRFVELPTYPFQRRRYWLPATWKGGDVSGLGVTSAGHPLLGLVLDTAADSRVVFAGRWSLANQAWLADHAVWGRVLFPGAGFVELAMRAGVEVGCPLVREMVLQAPLLIPDQGAIRVQVVVDAIDDAGQRPVSVYSSAEGDELGAGAWTLHARGLLADSEPTAAAAATPGIVQWPPTGAEMVTGPEAYDALADRGYDYGPAFQGLRAVWRRGEEIFVEAELAPQLAADADSFGMHPALLDAVLQGIAVARGYGGADTDQVELPFAWRDVTAYDAGASVARARITPVADGVALEMTDPSGRRLMSVGALSSRPVRPDQLDTVRRPDSLFQVAWTPVTPAGRHESVREWDEIEDSKDTAAVVVWRCTSATGGAREAVRDAVHAALRVVQRWSAEERFANAVLVVVTEGAVAVPGAEVADLAAAAVWGLLRSAQSENPGRIVLIDTDGSVDIGLLADPARPEVVVREGQVLAPRLERVSAADASVPRLNPAGTVLVTGGTGGIGALVSRHLVAEHGVRHLLMLSRQGTNAPGASELSAELTEQGAHVRILACDVGDRQALDQVLAEIPADHPLTGVVHAAGALDDGVISSLTPERIDAVLRPKADAAWYLHEATATADLAFFVLFSSAAGILGSPGQGNYAAANGFLDGLASHRRSRGLPATSMAWGLWEQVGAMASHLSAADTARLGTAGVSAMSAEQGMALFDAALSSGAGLVVPLRVDPVALRAADAELAPLLRSLAPARRSAAENTSLSAYRLAGLEPDERERLVTAAVCEQSAVVLGHGAVEMVDPDQEFGALGFDSLTAVKFRNRMATATGLQLSPTMIFDYPTPRDLARYLVGEITETVRPVADAEHSADEREIRRLLLEIPLARLRETGVLDTLLRLAGKQDLDRADEVSDSAIDEMSADALVRLALDASGASMSDDR</sequence>
<dbReference type="InterPro" id="IPR055123">
    <property type="entry name" value="SpnB-like_Rossmann"/>
</dbReference>
<dbReference type="SMART" id="SM00826">
    <property type="entry name" value="PKS_DH"/>
    <property type="match status" value="2"/>
</dbReference>
<feature type="active site" description="Proton acceptor; for dehydratase activity" evidence="9">
    <location>
        <position position="957"/>
    </location>
</feature>
<accession>A0ABW7XCB1</accession>
<evidence type="ECO:0000259" key="11">
    <source>
        <dbReference type="PROSITE" id="PS50075"/>
    </source>
</evidence>
<dbReference type="InterPro" id="IPR014043">
    <property type="entry name" value="Acyl_transferase_dom"/>
</dbReference>
<dbReference type="SUPFAM" id="SSF51735">
    <property type="entry name" value="NAD(P)-binding Rossmann-fold domains"/>
    <property type="match status" value="4"/>
</dbReference>
<feature type="region of interest" description="N-terminal hotdog fold" evidence="9">
    <location>
        <begin position="925"/>
        <end position="1050"/>
    </location>
</feature>
<dbReference type="SMART" id="SM00822">
    <property type="entry name" value="PKS_KR"/>
    <property type="match status" value="2"/>
</dbReference>
<dbReference type="PANTHER" id="PTHR43775">
    <property type="entry name" value="FATTY ACID SYNTHASE"/>
    <property type="match status" value="1"/>
</dbReference>
<dbReference type="InterPro" id="IPR050091">
    <property type="entry name" value="PKS_NRPS_Biosynth_Enz"/>
</dbReference>
<evidence type="ECO:0000256" key="1">
    <source>
        <dbReference type="ARBA" id="ARBA00001957"/>
    </source>
</evidence>
<feature type="coiled-coil region" evidence="10">
    <location>
        <begin position="5"/>
        <end position="32"/>
    </location>
</feature>
<feature type="active site" description="Proton donor; for dehydratase activity" evidence="9">
    <location>
        <position position="3004"/>
    </location>
</feature>
<dbReference type="InterPro" id="IPR009081">
    <property type="entry name" value="PP-bd_ACP"/>
</dbReference>
<feature type="active site" description="Proton acceptor; for dehydratase activity" evidence="9">
    <location>
        <position position="2833"/>
    </location>
</feature>
<dbReference type="PROSITE" id="PS52004">
    <property type="entry name" value="KS3_2"/>
    <property type="match status" value="2"/>
</dbReference>
<dbReference type="Pfam" id="PF16197">
    <property type="entry name" value="KAsynt_C_assoc"/>
    <property type="match status" value="2"/>
</dbReference>
<dbReference type="Gene3D" id="3.30.70.3290">
    <property type="match status" value="2"/>
</dbReference>
<feature type="region of interest" description="N-terminal hotdog fold" evidence="9">
    <location>
        <begin position="2801"/>
        <end position="2927"/>
    </location>
</feature>
<dbReference type="InterPro" id="IPR049551">
    <property type="entry name" value="PKS_DH_C"/>
</dbReference>
<dbReference type="InterPro" id="IPR020843">
    <property type="entry name" value="ER"/>
</dbReference>
<dbReference type="SUPFAM" id="SSF53901">
    <property type="entry name" value="Thiolase-like"/>
    <property type="match status" value="2"/>
</dbReference>
<evidence type="ECO:0000256" key="8">
    <source>
        <dbReference type="ARBA" id="ARBA00023315"/>
    </source>
</evidence>
<dbReference type="SMART" id="SM01294">
    <property type="entry name" value="PKS_PP_betabranch"/>
    <property type="match status" value="2"/>
</dbReference>
<dbReference type="SUPFAM" id="SSF55048">
    <property type="entry name" value="Probable ACP-binding domain of malonyl-CoA ACP transacylase"/>
    <property type="match status" value="2"/>
</dbReference>
<dbReference type="SUPFAM" id="SSF52151">
    <property type="entry name" value="FabD/lysophospholipase-like"/>
    <property type="match status" value="2"/>
</dbReference>
<feature type="region of interest" description="C-terminal hotdog fold" evidence="9">
    <location>
        <begin position="1064"/>
        <end position="1198"/>
    </location>
</feature>
<dbReference type="InterPro" id="IPR014031">
    <property type="entry name" value="Ketoacyl_synth_C"/>
</dbReference>
<dbReference type="Pfam" id="PF21089">
    <property type="entry name" value="PKS_DH_N"/>
    <property type="match status" value="2"/>
</dbReference>
<gene>
    <name evidence="14" type="ORF">ACH49W_35405</name>
</gene>
<dbReference type="SMART" id="SM00829">
    <property type="entry name" value="PKS_ER"/>
    <property type="match status" value="1"/>
</dbReference>
<dbReference type="Gene3D" id="3.10.129.110">
    <property type="entry name" value="Polyketide synthase dehydratase"/>
    <property type="match status" value="2"/>
</dbReference>
<evidence type="ECO:0000256" key="2">
    <source>
        <dbReference type="ARBA" id="ARBA00004792"/>
    </source>
</evidence>
<feature type="domain" description="Carrier" evidence="11">
    <location>
        <begin position="1808"/>
        <end position="1883"/>
    </location>
</feature>
<dbReference type="Pfam" id="PF08659">
    <property type="entry name" value="KR"/>
    <property type="match status" value="2"/>
</dbReference>
<dbReference type="InterPro" id="IPR020807">
    <property type="entry name" value="PKS_DH"/>
</dbReference>
<dbReference type="InterPro" id="IPR049900">
    <property type="entry name" value="PKS_mFAS_DH"/>
</dbReference>
<keyword evidence="10" id="KW-0175">Coiled coil</keyword>
<evidence type="ECO:0000256" key="9">
    <source>
        <dbReference type="PROSITE-ProRule" id="PRU01363"/>
    </source>
</evidence>
<dbReference type="Gene3D" id="3.40.50.11460">
    <property type="match status" value="1"/>
</dbReference>
<dbReference type="PROSITE" id="PS00606">
    <property type="entry name" value="KS3_1"/>
    <property type="match status" value="2"/>
</dbReference>
<dbReference type="InterPro" id="IPR032821">
    <property type="entry name" value="PKS_assoc"/>
</dbReference>
<evidence type="ECO:0000256" key="5">
    <source>
        <dbReference type="ARBA" id="ARBA00022679"/>
    </source>
</evidence>
<evidence type="ECO:0000256" key="3">
    <source>
        <dbReference type="ARBA" id="ARBA00022450"/>
    </source>
</evidence>
<reference evidence="14 15" key="1">
    <citation type="submission" date="2024-10" db="EMBL/GenBank/DDBJ databases">
        <title>The Natural Products Discovery Center: Release of the First 8490 Sequenced Strains for Exploring Actinobacteria Biosynthetic Diversity.</title>
        <authorList>
            <person name="Kalkreuter E."/>
            <person name="Kautsar S.A."/>
            <person name="Yang D."/>
            <person name="Bader C.D."/>
            <person name="Teijaro C.N."/>
            <person name="Fluegel L."/>
            <person name="Davis C.M."/>
            <person name="Simpson J.R."/>
            <person name="Lauterbach L."/>
            <person name="Steele A.D."/>
            <person name="Gui C."/>
            <person name="Meng S."/>
            <person name="Li G."/>
            <person name="Viehrig K."/>
            <person name="Ye F."/>
            <person name="Su P."/>
            <person name="Kiefer A.F."/>
            <person name="Nichols A."/>
            <person name="Cepeda A.J."/>
            <person name="Yan W."/>
            <person name="Fan B."/>
            <person name="Jiang Y."/>
            <person name="Adhikari A."/>
            <person name="Zheng C.-J."/>
            <person name="Schuster L."/>
            <person name="Cowan T.M."/>
            <person name="Smanski M.J."/>
            <person name="Chevrette M.G."/>
            <person name="De Carvalho L.P.S."/>
            <person name="Shen B."/>
        </authorList>
    </citation>
    <scope>NUCLEOTIDE SEQUENCE [LARGE SCALE GENOMIC DNA]</scope>
    <source>
        <strain evidence="14 15">NPDC019275</strain>
    </source>
</reference>